<dbReference type="InterPro" id="IPR041662">
    <property type="entry name" value="SusD-like_2"/>
</dbReference>
<evidence type="ECO:0000313" key="1">
    <source>
        <dbReference type="EMBL" id="SIS82689.1"/>
    </source>
</evidence>
<evidence type="ECO:0000313" key="2">
    <source>
        <dbReference type="Proteomes" id="UP000186744"/>
    </source>
</evidence>
<dbReference type="AlphaFoldDB" id="A0A1N7M9M7"/>
<dbReference type="SUPFAM" id="SSF48452">
    <property type="entry name" value="TPR-like"/>
    <property type="match status" value="1"/>
</dbReference>
<dbReference type="EMBL" id="FTOL01000002">
    <property type="protein sequence ID" value="SIS82689.1"/>
    <property type="molecule type" value="Genomic_DNA"/>
</dbReference>
<accession>A0A1N7M9M7</accession>
<name>A0A1N7M9M7_9FLAO</name>
<dbReference type="RefSeq" id="WP_076551457.1">
    <property type="nucleotide sequence ID" value="NZ_FTOL01000002.1"/>
</dbReference>
<protein>
    <submittedName>
        <fullName evidence="1">Starch-binding associating with outer membrane</fullName>
    </submittedName>
</protein>
<sequence>MKKIIIGSLVALSLASCSDSFEDLNVDPKNPAEVPGSFLFTSGVKSMFDQMGSTSVNSNIFRLVAQHWTETQYVTETNYDIRNRALPEAHWNAMYGPVLYDLKKARESVIVDPNLKAGEKKNQLAFITIAQVYAWQQMVDLFGNIPYSRALEGVDNTRPVYDDAFTIYKDLLLKITAAYNDIDAGSGGLEKDFIYDGDMARWKKLAASVRFKLAMRLADFDPALSKTEAEAAYNAGLIASNQDNFLLHYEDNTANANPLYADLYLSGRQDFVPSDTFVDYLNGLDDPRRSVYFDDNKTPYIGGVYGSLNDYADFTHLGEIFYTRDLKGDLMDYSEISFLLAEAKERGYNVGSSAAAYYTQGVKASMEYWGVAPGDITTYLARPDVNYASAPGTWKEKIGKQFWIAMYNRGFEAWSVYRKYDAPGLRLPAETGRPVPKRFTYPVTESNLNSSNYNQAATAIGGDQQQTKLFWDKF</sequence>
<dbReference type="Pfam" id="PF12771">
    <property type="entry name" value="SusD-like_2"/>
    <property type="match status" value="1"/>
</dbReference>
<gene>
    <name evidence="1" type="ORF">SAMN05421786_102389</name>
</gene>
<dbReference type="InterPro" id="IPR011990">
    <property type="entry name" value="TPR-like_helical_dom_sf"/>
</dbReference>
<dbReference type="OrthoDB" id="725917at2"/>
<organism evidence="1 2">
    <name type="scientific">Chryseobacterium ureilyticum</name>
    <dbReference type="NCBI Taxonomy" id="373668"/>
    <lineage>
        <taxon>Bacteria</taxon>
        <taxon>Pseudomonadati</taxon>
        <taxon>Bacteroidota</taxon>
        <taxon>Flavobacteriia</taxon>
        <taxon>Flavobacteriales</taxon>
        <taxon>Weeksellaceae</taxon>
        <taxon>Chryseobacterium group</taxon>
        <taxon>Chryseobacterium</taxon>
    </lineage>
</organism>
<dbReference type="Proteomes" id="UP000186744">
    <property type="component" value="Unassembled WGS sequence"/>
</dbReference>
<dbReference type="Gene3D" id="1.25.40.390">
    <property type="match status" value="1"/>
</dbReference>
<dbReference type="PROSITE" id="PS51257">
    <property type="entry name" value="PROKAR_LIPOPROTEIN"/>
    <property type="match status" value="1"/>
</dbReference>
<keyword evidence="2" id="KW-1185">Reference proteome</keyword>
<reference evidence="2" key="1">
    <citation type="submission" date="2017-01" db="EMBL/GenBank/DDBJ databases">
        <authorList>
            <person name="Varghese N."/>
            <person name="Submissions S."/>
        </authorList>
    </citation>
    <scope>NUCLEOTIDE SEQUENCE [LARGE SCALE GENOMIC DNA]</scope>
    <source>
        <strain evidence="2">DSM 18017</strain>
    </source>
</reference>
<dbReference type="STRING" id="373668.SAMN05421786_102389"/>
<proteinExistence type="predicted"/>